<protein>
    <submittedName>
        <fullName evidence="1">Uncharacterized protein</fullName>
    </submittedName>
</protein>
<evidence type="ECO:0000313" key="1">
    <source>
        <dbReference type="EMBL" id="SYX85448.1"/>
    </source>
</evidence>
<dbReference type="AlphaFoldDB" id="A0A383REM6"/>
<dbReference type="Proteomes" id="UP000304148">
    <property type="component" value="Chromosome"/>
</dbReference>
<name>A0A383REM6_PAEAL</name>
<evidence type="ECO:0000313" key="2">
    <source>
        <dbReference type="Proteomes" id="UP000304148"/>
    </source>
</evidence>
<sequence length="62" mass="6943">MTKSIYCKTYDCSLMANPNTAIIIDKISLAEDVRIILWAPTNMLVMETKVGETDGTTSRVQF</sequence>
<dbReference type="EMBL" id="LS992241">
    <property type="protein sequence ID" value="SYX85448.1"/>
    <property type="molecule type" value="Genomic_DNA"/>
</dbReference>
<accession>A0A383REM6</accession>
<dbReference type="RefSeq" id="WP_172619555.1">
    <property type="nucleotide sequence ID" value="NZ_LS992241.1"/>
</dbReference>
<organism evidence="1 2">
    <name type="scientific">Paenibacillus alvei</name>
    <name type="common">Bacillus alvei</name>
    <dbReference type="NCBI Taxonomy" id="44250"/>
    <lineage>
        <taxon>Bacteria</taxon>
        <taxon>Bacillati</taxon>
        <taxon>Bacillota</taxon>
        <taxon>Bacilli</taxon>
        <taxon>Bacillales</taxon>
        <taxon>Paenibacillaceae</taxon>
        <taxon>Paenibacillus</taxon>
    </lineage>
</organism>
<proteinExistence type="predicted"/>
<reference evidence="2" key="1">
    <citation type="submission" date="2018-08" db="EMBL/GenBank/DDBJ databases">
        <authorList>
            <person name="Chevrot R."/>
        </authorList>
    </citation>
    <scope>NUCLEOTIDE SEQUENCE [LARGE SCALE GENOMIC DNA]</scope>
</reference>
<gene>
    <name evidence="1" type="ORF">PBLR_13870</name>
</gene>